<gene>
    <name evidence="3" type="ORF">WJX84_000053</name>
</gene>
<dbReference type="AlphaFoldDB" id="A0AAW1SDM0"/>
<proteinExistence type="predicted"/>
<feature type="transmembrane region" description="Helical" evidence="2">
    <location>
        <begin position="134"/>
        <end position="157"/>
    </location>
</feature>
<evidence type="ECO:0000313" key="4">
    <source>
        <dbReference type="Proteomes" id="UP001485043"/>
    </source>
</evidence>
<feature type="transmembrane region" description="Helical" evidence="2">
    <location>
        <begin position="169"/>
        <end position="191"/>
    </location>
</feature>
<keyword evidence="4" id="KW-1185">Reference proteome</keyword>
<keyword evidence="2" id="KW-1133">Transmembrane helix</keyword>
<dbReference type="Proteomes" id="UP001485043">
    <property type="component" value="Unassembled WGS sequence"/>
</dbReference>
<evidence type="ECO:0000256" key="2">
    <source>
        <dbReference type="SAM" id="Phobius"/>
    </source>
</evidence>
<dbReference type="PANTHER" id="PTHR37385:SF2">
    <property type="entry name" value="PROTEIN LPA2"/>
    <property type="match status" value="1"/>
</dbReference>
<protein>
    <submittedName>
        <fullName evidence="3">Uncharacterized protein</fullName>
    </submittedName>
</protein>
<reference evidence="3 4" key="1">
    <citation type="journal article" date="2024" name="Nat. Commun.">
        <title>Phylogenomics reveals the evolutionary origins of lichenization in chlorophyte algae.</title>
        <authorList>
            <person name="Puginier C."/>
            <person name="Libourel C."/>
            <person name="Otte J."/>
            <person name="Skaloud P."/>
            <person name="Haon M."/>
            <person name="Grisel S."/>
            <person name="Petersen M."/>
            <person name="Berrin J.G."/>
            <person name="Delaux P.M."/>
            <person name="Dal Grande F."/>
            <person name="Keller J."/>
        </authorList>
    </citation>
    <scope>NUCLEOTIDE SEQUENCE [LARGE SCALE GENOMIC DNA]</scope>
    <source>
        <strain evidence="3 4">SAG 2523</strain>
    </source>
</reference>
<sequence length="196" mass="21197">MSGVGFEQQFVLVALLSAVQTLVVIDLLVSGDRVASRLQRPQSCSGGHRRPSRWRTSQAAVQLRVWAADGPSNSRQAPEAKRGPAEEGDLAIERQLKSRRNQPQRPRVNAPQVDALKGGGGSELDKMGQTEGRFVGGLALLFCIILLEGLFLAGSGFLPEEYDLFAQNYVFKAFTPSIGLLLAGSSAYGLWKSRQG</sequence>
<comment type="caution">
    <text evidence="3">The sequence shown here is derived from an EMBL/GenBank/DDBJ whole genome shotgun (WGS) entry which is preliminary data.</text>
</comment>
<dbReference type="PANTHER" id="PTHR37385">
    <property type="entry name" value="PROTEIN LOW PSII ACCUMULATION 2, CHLOROPLASTIC"/>
    <property type="match status" value="1"/>
</dbReference>
<accession>A0AAW1SDM0</accession>
<keyword evidence="2" id="KW-0812">Transmembrane</keyword>
<organism evidence="3 4">
    <name type="scientific">Apatococcus fuscideae</name>
    <dbReference type="NCBI Taxonomy" id="2026836"/>
    <lineage>
        <taxon>Eukaryota</taxon>
        <taxon>Viridiplantae</taxon>
        <taxon>Chlorophyta</taxon>
        <taxon>core chlorophytes</taxon>
        <taxon>Trebouxiophyceae</taxon>
        <taxon>Chlorellales</taxon>
        <taxon>Chlorellaceae</taxon>
        <taxon>Apatococcus</taxon>
    </lineage>
</organism>
<keyword evidence="2" id="KW-0472">Membrane</keyword>
<evidence type="ECO:0000313" key="3">
    <source>
        <dbReference type="EMBL" id="KAK9844225.1"/>
    </source>
</evidence>
<name>A0AAW1SDM0_9CHLO</name>
<feature type="transmembrane region" description="Helical" evidence="2">
    <location>
        <begin position="12"/>
        <end position="30"/>
    </location>
</feature>
<dbReference type="InterPro" id="IPR038789">
    <property type="entry name" value="LPA2-like"/>
</dbReference>
<dbReference type="EMBL" id="JALJOV010001649">
    <property type="protein sequence ID" value="KAK9844225.1"/>
    <property type="molecule type" value="Genomic_DNA"/>
</dbReference>
<evidence type="ECO:0000256" key="1">
    <source>
        <dbReference type="SAM" id="MobiDB-lite"/>
    </source>
</evidence>
<feature type="region of interest" description="Disordered" evidence="1">
    <location>
        <begin position="97"/>
        <end position="123"/>
    </location>
</feature>